<evidence type="ECO:0000313" key="12">
    <source>
        <dbReference type="Proteomes" id="UP001147733"/>
    </source>
</evidence>
<dbReference type="Proteomes" id="UP001147733">
    <property type="component" value="Unassembled WGS sequence"/>
</dbReference>
<dbReference type="InterPro" id="IPR001461">
    <property type="entry name" value="Aspartic_peptidase_A1"/>
</dbReference>
<evidence type="ECO:0000256" key="5">
    <source>
        <dbReference type="ARBA" id="ARBA00022801"/>
    </source>
</evidence>
<dbReference type="EMBL" id="JAPQKT010000003">
    <property type="protein sequence ID" value="KAJ5235168.1"/>
    <property type="molecule type" value="Genomic_DNA"/>
</dbReference>
<keyword evidence="8" id="KW-1133">Transmembrane helix</keyword>
<dbReference type="SUPFAM" id="SSF50630">
    <property type="entry name" value="Acid proteases"/>
    <property type="match status" value="1"/>
</dbReference>
<dbReference type="Gene3D" id="2.40.70.10">
    <property type="entry name" value="Acid Proteases"/>
    <property type="match status" value="2"/>
</dbReference>
<evidence type="ECO:0000256" key="4">
    <source>
        <dbReference type="ARBA" id="ARBA00022750"/>
    </source>
</evidence>
<evidence type="ECO:0000259" key="10">
    <source>
        <dbReference type="PROSITE" id="PS51767"/>
    </source>
</evidence>
<keyword evidence="8" id="KW-0812">Transmembrane</keyword>
<feature type="compositionally biased region" description="Polar residues" evidence="7">
    <location>
        <begin position="573"/>
        <end position="585"/>
    </location>
</feature>
<comment type="similarity">
    <text evidence="1">Belongs to the peptidase A1 family.</text>
</comment>
<feature type="chain" id="PRO_5040846799" evidence="9">
    <location>
        <begin position="21"/>
        <end position="585"/>
    </location>
</feature>
<feature type="region of interest" description="Disordered" evidence="7">
    <location>
        <begin position="518"/>
        <end position="585"/>
    </location>
</feature>
<evidence type="ECO:0000256" key="7">
    <source>
        <dbReference type="SAM" id="MobiDB-lite"/>
    </source>
</evidence>
<reference evidence="11" key="2">
    <citation type="journal article" date="2023" name="IMA Fungus">
        <title>Comparative genomic study of the Penicillium genus elucidates a diverse pangenome and 15 lateral gene transfer events.</title>
        <authorList>
            <person name="Petersen C."/>
            <person name="Sorensen T."/>
            <person name="Nielsen M.R."/>
            <person name="Sondergaard T.E."/>
            <person name="Sorensen J.L."/>
            <person name="Fitzpatrick D.A."/>
            <person name="Frisvad J.C."/>
            <person name="Nielsen K.L."/>
        </authorList>
    </citation>
    <scope>NUCLEOTIDE SEQUENCE</scope>
    <source>
        <strain evidence="11">IBT 23319</strain>
    </source>
</reference>
<reference evidence="11" key="1">
    <citation type="submission" date="2022-11" db="EMBL/GenBank/DDBJ databases">
        <authorList>
            <person name="Petersen C."/>
        </authorList>
    </citation>
    <scope>NUCLEOTIDE SEQUENCE</scope>
    <source>
        <strain evidence="11">IBT 23319</strain>
    </source>
</reference>
<keyword evidence="4" id="KW-0064">Aspartyl protease</keyword>
<dbReference type="InterPro" id="IPR033121">
    <property type="entry name" value="PEPTIDASE_A1"/>
</dbReference>
<name>A0A9W9P6X9_PENCI</name>
<feature type="signal peptide" evidence="9">
    <location>
        <begin position="1"/>
        <end position="20"/>
    </location>
</feature>
<feature type="domain" description="Peptidase A1" evidence="10">
    <location>
        <begin position="43"/>
        <end position="392"/>
    </location>
</feature>
<keyword evidence="12" id="KW-1185">Reference proteome</keyword>
<dbReference type="PROSITE" id="PS51767">
    <property type="entry name" value="PEPTIDASE_A1"/>
    <property type="match status" value="1"/>
</dbReference>
<keyword evidence="2" id="KW-0645">Protease</keyword>
<evidence type="ECO:0000256" key="6">
    <source>
        <dbReference type="ARBA" id="ARBA00023145"/>
    </source>
</evidence>
<proteinExistence type="inferred from homology"/>
<keyword evidence="8" id="KW-0472">Membrane</keyword>
<dbReference type="PANTHER" id="PTHR47965">
    <property type="entry name" value="ASPARTYL PROTEASE-RELATED"/>
    <property type="match status" value="1"/>
</dbReference>
<evidence type="ECO:0000256" key="9">
    <source>
        <dbReference type="SAM" id="SignalP"/>
    </source>
</evidence>
<evidence type="ECO:0000256" key="8">
    <source>
        <dbReference type="SAM" id="Phobius"/>
    </source>
</evidence>
<organism evidence="11 12">
    <name type="scientific">Penicillium citrinum</name>
    <dbReference type="NCBI Taxonomy" id="5077"/>
    <lineage>
        <taxon>Eukaryota</taxon>
        <taxon>Fungi</taxon>
        <taxon>Dikarya</taxon>
        <taxon>Ascomycota</taxon>
        <taxon>Pezizomycotina</taxon>
        <taxon>Eurotiomycetes</taxon>
        <taxon>Eurotiomycetidae</taxon>
        <taxon>Eurotiales</taxon>
        <taxon>Aspergillaceae</taxon>
        <taxon>Penicillium</taxon>
    </lineage>
</organism>
<feature type="region of interest" description="Disordered" evidence="7">
    <location>
        <begin position="94"/>
        <end position="114"/>
    </location>
</feature>
<feature type="compositionally biased region" description="Polar residues" evidence="7">
    <location>
        <begin position="545"/>
        <end position="558"/>
    </location>
</feature>
<dbReference type="AlphaFoldDB" id="A0A9W9P6X9"/>
<evidence type="ECO:0000256" key="1">
    <source>
        <dbReference type="ARBA" id="ARBA00007447"/>
    </source>
</evidence>
<dbReference type="GeneID" id="81382423"/>
<evidence type="ECO:0000256" key="3">
    <source>
        <dbReference type="ARBA" id="ARBA00022729"/>
    </source>
</evidence>
<protein>
    <submittedName>
        <fullName evidence="11">Aspartic peptidase domain-containing protein</fullName>
    </submittedName>
</protein>
<accession>A0A9W9P6X9</accession>
<evidence type="ECO:0000313" key="11">
    <source>
        <dbReference type="EMBL" id="KAJ5235168.1"/>
    </source>
</evidence>
<feature type="compositionally biased region" description="Basic and acidic residues" evidence="7">
    <location>
        <begin position="526"/>
        <end position="544"/>
    </location>
</feature>
<evidence type="ECO:0000256" key="2">
    <source>
        <dbReference type="ARBA" id="ARBA00022670"/>
    </source>
</evidence>
<dbReference type="GO" id="GO:0004190">
    <property type="term" value="F:aspartic-type endopeptidase activity"/>
    <property type="evidence" value="ECO:0007669"/>
    <property type="project" value="UniProtKB-KW"/>
</dbReference>
<comment type="caution">
    <text evidence="11">The sequence shown here is derived from an EMBL/GenBank/DDBJ whole genome shotgun (WGS) entry which is preliminary data.</text>
</comment>
<feature type="region of interest" description="Disordered" evidence="7">
    <location>
        <begin position="466"/>
        <end position="486"/>
    </location>
</feature>
<dbReference type="PANTHER" id="PTHR47965:SF12">
    <property type="entry name" value="ASPARTIC PROTEINASE 3-RELATED"/>
    <property type="match status" value="1"/>
</dbReference>
<sequence>MKSIRARALLFGLPFCLVRAESQSEPLSLAADVNWYGIDGTWSAVNIYVGTELTISSLFPSTVDRGTKLIGEKACKNSSISDCPTKRGGLFDPYNSSTWKNQDESTSSKNSSAKANYGTDTILVDFTAVYEDQLIIINDKDTWIGFLGLSVRLSEHALSDHTDFSTFSMMEQAYINNSIAPSGTYGYTAGAHYRLKGVLASLTIGGVDQDRYITNDGIFHLTKELVPVVSLNTISISSSKGTFAHQITTSDPGTSSLYTLDSSTSYIWLPEKAFDAFGQAFNLTFDHDLGFYTYGNDTSLRQRLLAMDLSITLSISDFPNASHGVNIALPFQAFDHSLYYPFPNLPSDFINTSLPYIPIKMASTNEEQRIGRVFFQEAYLAVDYEKEQFSVYQAKFGEDLVNDSKNIVRIDSYIDKSLDLPSGKQGIPAGVKAGIGVGTAVGTILAIAVGVRACLYLRKRRFASEEKDENSDNGLTGFDCSSDRPVELGIENENRPEMASDNSNAVLELPELGLAELDANPSSISDLDRAANKPEERRIPRHSETQSSIATSLSSLVAESSDEEGPAPRKGHTTNPPTYTVSTHR</sequence>
<keyword evidence="5" id="KW-0378">Hydrolase</keyword>
<dbReference type="InterPro" id="IPR021109">
    <property type="entry name" value="Peptidase_aspartic_dom_sf"/>
</dbReference>
<keyword evidence="3 9" id="KW-0732">Signal</keyword>
<dbReference type="GO" id="GO:0006508">
    <property type="term" value="P:proteolysis"/>
    <property type="evidence" value="ECO:0007669"/>
    <property type="project" value="UniProtKB-KW"/>
</dbReference>
<feature type="transmembrane region" description="Helical" evidence="8">
    <location>
        <begin position="433"/>
        <end position="457"/>
    </location>
</feature>
<dbReference type="OrthoDB" id="4074350at2759"/>
<gene>
    <name evidence="11" type="ORF">N7469_004336</name>
</gene>
<keyword evidence="6" id="KW-0865">Zymogen</keyword>
<dbReference type="RefSeq" id="XP_056502668.1">
    <property type="nucleotide sequence ID" value="XM_056643256.1"/>
</dbReference>